<comment type="caution">
    <text evidence="4">The sequence shown here is derived from an EMBL/GenBank/DDBJ whole genome shotgun (WGS) entry which is preliminary data.</text>
</comment>
<dbReference type="PANTHER" id="PTHR33643">
    <property type="entry name" value="UREASE ACCESSORY PROTEIN D"/>
    <property type="match status" value="1"/>
</dbReference>
<comment type="subcellular location">
    <subcellularLocation>
        <location evidence="3">Cytoplasm</location>
    </subcellularLocation>
</comment>
<dbReference type="EMBL" id="BSNG01000001">
    <property type="protein sequence ID" value="GLQ08823.1"/>
    <property type="molecule type" value="Genomic_DNA"/>
</dbReference>
<evidence type="ECO:0000313" key="5">
    <source>
        <dbReference type="Proteomes" id="UP001161406"/>
    </source>
</evidence>
<evidence type="ECO:0000313" key="4">
    <source>
        <dbReference type="EMBL" id="GLQ08823.1"/>
    </source>
</evidence>
<evidence type="ECO:0000256" key="1">
    <source>
        <dbReference type="ARBA" id="ARBA00007177"/>
    </source>
</evidence>
<dbReference type="Proteomes" id="UP001161406">
    <property type="component" value="Unassembled WGS sequence"/>
</dbReference>
<dbReference type="HAMAP" id="MF_01384">
    <property type="entry name" value="UreD"/>
    <property type="match status" value="1"/>
</dbReference>
<sequence>MQIVANNIVKMQRARGVGRITTKLRDDATHLQTLYQEGCAKIRLPHTHDLSLDAVLINTAGGLTGGDHMRWEAEIAPGSRATITTQACERIYRSTGAVAEVETQLKVGADAHLDWLPQETILFAASRFQRRIDIDLAPGASLTAIEAVLLGRDAMGEEARDAIFRDTWRIRRNGRLVHAEATHIDGSGPARDNPALLAGTRAFATILHFGPNLAGRLDQVRALLPADATAAASVTGERLVIRAMANSGLALRRMIVPILGALSRAGSLPRLWHL</sequence>
<evidence type="ECO:0000256" key="3">
    <source>
        <dbReference type="HAMAP-Rule" id="MF_01384"/>
    </source>
</evidence>
<comment type="similarity">
    <text evidence="1 3">Belongs to the UreD family.</text>
</comment>
<proteinExistence type="inferred from homology"/>
<accession>A0ABQ5UCA0</accession>
<gene>
    <name evidence="3 4" type="primary">ureD</name>
    <name evidence="4" type="ORF">GCM10007913_07550</name>
</gene>
<comment type="subunit">
    <text evidence="3">UreD, UreF and UreG form a complex that acts as a GTP-hydrolysis-dependent molecular chaperone, activating the urease apoprotein by helping to assemble the nickel containing metallocenter of UreC. The UreE protein probably delivers the nickel.</text>
</comment>
<keyword evidence="3" id="KW-0963">Cytoplasm</keyword>
<evidence type="ECO:0000256" key="2">
    <source>
        <dbReference type="ARBA" id="ARBA00023186"/>
    </source>
</evidence>
<keyword evidence="2 3" id="KW-0143">Chaperone</keyword>
<keyword evidence="5" id="KW-1185">Reference proteome</keyword>
<dbReference type="Pfam" id="PF01774">
    <property type="entry name" value="UreD"/>
    <property type="match status" value="1"/>
</dbReference>
<comment type="function">
    <text evidence="3">Required for maturation of urease via the functional incorporation of the urease nickel metallocenter.</text>
</comment>
<dbReference type="InterPro" id="IPR002669">
    <property type="entry name" value="UreD"/>
</dbReference>
<reference evidence="4" key="2">
    <citation type="submission" date="2023-01" db="EMBL/GenBank/DDBJ databases">
        <title>Draft genome sequence of Devosia yakushimensis strain NBRC 103855.</title>
        <authorList>
            <person name="Sun Q."/>
            <person name="Mori K."/>
        </authorList>
    </citation>
    <scope>NUCLEOTIDE SEQUENCE</scope>
    <source>
        <strain evidence="4">NBRC 103855</strain>
    </source>
</reference>
<dbReference type="PANTHER" id="PTHR33643:SF1">
    <property type="entry name" value="UREASE ACCESSORY PROTEIN D"/>
    <property type="match status" value="1"/>
</dbReference>
<organism evidence="4 5">
    <name type="scientific">Devosia yakushimensis</name>
    <dbReference type="NCBI Taxonomy" id="470028"/>
    <lineage>
        <taxon>Bacteria</taxon>
        <taxon>Pseudomonadati</taxon>
        <taxon>Pseudomonadota</taxon>
        <taxon>Alphaproteobacteria</taxon>
        <taxon>Hyphomicrobiales</taxon>
        <taxon>Devosiaceae</taxon>
        <taxon>Devosia</taxon>
    </lineage>
</organism>
<protein>
    <recommendedName>
        <fullName evidence="3">Urease accessory protein UreD</fullName>
    </recommendedName>
</protein>
<name>A0ABQ5UCA0_9HYPH</name>
<reference evidence="4" key="1">
    <citation type="journal article" date="2014" name="Int. J. Syst. Evol. Microbiol.">
        <title>Complete genome of a new Firmicutes species belonging to the dominant human colonic microbiota ('Ruminococcus bicirculans') reveals two chromosomes and a selective capacity to utilize plant glucans.</title>
        <authorList>
            <consortium name="NISC Comparative Sequencing Program"/>
            <person name="Wegmann U."/>
            <person name="Louis P."/>
            <person name="Goesmann A."/>
            <person name="Henrissat B."/>
            <person name="Duncan S.H."/>
            <person name="Flint H.J."/>
        </authorList>
    </citation>
    <scope>NUCLEOTIDE SEQUENCE</scope>
    <source>
        <strain evidence="4">NBRC 103855</strain>
    </source>
</reference>
<keyword evidence="3" id="KW-0996">Nickel insertion</keyword>